<evidence type="ECO:0000256" key="1">
    <source>
        <dbReference type="ARBA" id="ARBA00004202"/>
    </source>
</evidence>
<proteinExistence type="predicted"/>
<keyword evidence="2" id="KW-0813">Transport</keyword>
<dbReference type="AlphaFoldDB" id="A0A3E0HCS7"/>
<evidence type="ECO:0000259" key="7">
    <source>
        <dbReference type="PROSITE" id="PS50893"/>
    </source>
</evidence>
<keyword evidence="5" id="KW-0046">Antibiotic resistance</keyword>
<protein>
    <submittedName>
        <fullName evidence="8">ABC-2 type transport system ATP-binding protein</fullName>
    </submittedName>
</protein>
<comment type="subcellular location">
    <subcellularLocation>
        <location evidence="1">Cell membrane</location>
        <topology evidence="1">Peripheral membrane protein</topology>
    </subcellularLocation>
</comment>
<evidence type="ECO:0000256" key="6">
    <source>
        <dbReference type="SAM" id="MobiDB-lite"/>
    </source>
</evidence>
<keyword evidence="9" id="KW-1185">Reference proteome</keyword>
<dbReference type="PANTHER" id="PTHR42711">
    <property type="entry name" value="ABC TRANSPORTER ATP-BINDING PROTEIN"/>
    <property type="match status" value="1"/>
</dbReference>
<reference evidence="8 9" key="1">
    <citation type="submission" date="2018-08" db="EMBL/GenBank/DDBJ databases">
        <title>Genomic Encyclopedia of Archaeal and Bacterial Type Strains, Phase II (KMG-II): from individual species to whole genera.</title>
        <authorList>
            <person name="Goeker M."/>
        </authorList>
    </citation>
    <scope>NUCLEOTIDE SEQUENCE [LARGE SCALE GENOMIC DNA]</scope>
    <source>
        <strain evidence="8 9">DSM 45791</strain>
    </source>
</reference>
<evidence type="ECO:0000256" key="3">
    <source>
        <dbReference type="ARBA" id="ARBA00022741"/>
    </source>
</evidence>
<dbReference type="GO" id="GO:0016887">
    <property type="term" value="F:ATP hydrolysis activity"/>
    <property type="evidence" value="ECO:0007669"/>
    <property type="project" value="InterPro"/>
</dbReference>
<dbReference type="SMART" id="SM00382">
    <property type="entry name" value="AAA"/>
    <property type="match status" value="1"/>
</dbReference>
<dbReference type="PROSITE" id="PS50893">
    <property type="entry name" value="ABC_TRANSPORTER_2"/>
    <property type="match status" value="1"/>
</dbReference>
<accession>A0A3E0HCS7</accession>
<gene>
    <name evidence="8" type="ORF">BCF44_110143</name>
</gene>
<evidence type="ECO:0000313" key="8">
    <source>
        <dbReference type="EMBL" id="REH42647.1"/>
    </source>
</evidence>
<dbReference type="Gene3D" id="3.40.50.300">
    <property type="entry name" value="P-loop containing nucleotide triphosphate hydrolases"/>
    <property type="match status" value="1"/>
</dbReference>
<dbReference type="InterPro" id="IPR003439">
    <property type="entry name" value="ABC_transporter-like_ATP-bd"/>
</dbReference>
<organism evidence="8 9">
    <name type="scientific">Kutzneria buriramensis</name>
    <dbReference type="NCBI Taxonomy" id="1045776"/>
    <lineage>
        <taxon>Bacteria</taxon>
        <taxon>Bacillati</taxon>
        <taxon>Actinomycetota</taxon>
        <taxon>Actinomycetes</taxon>
        <taxon>Pseudonocardiales</taxon>
        <taxon>Pseudonocardiaceae</taxon>
        <taxon>Kutzneria</taxon>
    </lineage>
</organism>
<evidence type="ECO:0000256" key="5">
    <source>
        <dbReference type="ARBA" id="ARBA00023251"/>
    </source>
</evidence>
<dbReference type="RefSeq" id="WP_246015651.1">
    <property type="nucleotide sequence ID" value="NZ_CP144375.1"/>
</dbReference>
<dbReference type="GO" id="GO:0046677">
    <property type="term" value="P:response to antibiotic"/>
    <property type="evidence" value="ECO:0007669"/>
    <property type="project" value="UniProtKB-KW"/>
</dbReference>
<dbReference type="InterPro" id="IPR017871">
    <property type="entry name" value="ABC_transporter-like_CS"/>
</dbReference>
<dbReference type="Proteomes" id="UP000256269">
    <property type="component" value="Unassembled WGS sequence"/>
</dbReference>
<sequence>MVPSGREGYELDTGGLPGYGQQYGAQPSEQAPALQMYGLRKTFGTTVAVDDVQLVVPRGSFFGLVGPNGAGKTTSLSMAVGLLRPDAGMVRIFGVDVWESPERAKALVGVLPDGMALPERLTGRELLTYTGLLRGLDAATVADRANELLGVLELTNAERTLVIDYSAGMRKKIGLATALLHAPKLLVLDEPFEAVDPVSASTIRTILQRFVASGGAVVLSSHVMDLVEKLCDHVAVITQGRVVASGPVAQVRGDQTLEQAFVHLVGGRTGGGEGLSWLAS</sequence>
<keyword evidence="4 8" id="KW-0067">ATP-binding</keyword>
<dbReference type="CDD" id="cd03230">
    <property type="entry name" value="ABC_DR_subfamily_A"/>
    <property type="match status" value="1"/>
</dbReference>
<dbReference type="InterPro" id="IPR003593">
    <property type="entry name" value="AAA+_ATPase"/>
</dbReference>
<dbReference type="InterPro" id="IPR050763">
    <property type="entry name" value="ABC_transporter_ATP-binding"/>
</dbReference>
<dbReference type="InterPro" id="IPR027417">
    <property type="entry name" value="P-loop_NTPase"/>
</dbReference>
<comment type="caution">
    <text evidence="8">The sequence shown here is derived from an EMBL/GenBank/DDBJ whole genome shotgun (WGS) entry which is preliminary data.</text>
</comment>
<dbReference type="GO" id="GO:0005524">
    <property type="term" value="F:ATP binding"/>
    <property type="evidence" value="ECO:0007669"/>
    <property type="project" value="UniProtKB-KW"/>
</dbReference>
<dbReference type="PROSITE" id="PS00211">
    <property type="entry name" value="ABC_TRANSPORTER_1"/>
    <property type="match status" value="1"/>
</dbReference>
<dbReference type="SUPFAM" id="SSF52540">
    <property type="entry name" value="P-loop containing nucleoside triphosphate hydrolases"/>
    <property type="match status" value="1"/>
</dbReference>
<dbReference type="GO" id="GO:0005886">
    <property type="term" value="C:plasma membrane"/>
    <property type="evidence" value="ECO:0007669"/>
    <property type="project" value="UniProtKB-SubCell"/>
</dbReference>
<keyword evidence="3" id="KW-0547">Nucleotide-binding</keyword>
<dbReference type="EMBL" id="QUNO01000010">
    <property type="protein sequence ID" value="REH42647.1"/>
    <property type="molecule type" value="Genomic_DNA"/>
</dbReference>
<dbReference type="Pfam" id="PF00005">
    <property type="entry name" value="ABC_tran"/>
    <property type="match status" value="1"/>
</dbReference>
<evidence type="ECO:0000256" key="4">
    <source>
        <dbReference type="ARBA" id="ARBA00022840"/>
    </source>
</evidence>
<feature type="domain" description="ABC transporter" evidence="7">
    <location>
        <begin position="34"/>
        <end position="264"/>
    </location>
</feature>
<name>A0A3E0HCS7_9PSEU</name>
<dbReference type="PANTHER" id="PTHR42711:SF19">
    <property type="entry name" value="DOXORUBICIN RESISTANCE ATP-BINDING PROTEIN DRRA"/>
    <property type="match status" value="1"/>
</dbReference>
<feature type="region of interest" description="Disordered" evidence="6">
    <location>
        <begin position="1"/>
        <end position="25"/>
    </location>
</feature>
<evidence type="ECO:0000313" key="9">
    <source>
        <dbReference type="Proteomes" id="UP000256269"/>
    </source>
</evidence>
<evidence type="ECO:0000256" key="2">
    <source>
        <dbReference type="ARBA" id="ARBA00022448"/>
    </source>
</evidence>